<dbReference type="Gene3D" id="2.30.29.30">
    <property type="entry name" value="Pleckstrin-homology domain (PH domain)/Phosphotyrosine-binding domain (PTB)"/>
    <property type="match status" value="2"/>
</dbReference>
<dbReference type="SUPFAM" id="SSF56059">
    <property type="entry name" value="Glutathione synthetase ATP-binding domain-like"/>
    <property type="match status" value="1"/>
</dbReference>
<feature type="compositionally biased region" description="Pro residues" evidence="1">
    <location>
        <begin position="642"/>
        <end position="653"/>
    </location>
</feature>
<dbReference type="GO" id="GO:0070737">
    <property type="term" value="F:protein-glycine ligase activity, elongating"/>
    <property type="evidence" value="ECO:0007669"/>
    <property type="project" value="TreeGrafter"/>
</dbReference>
<gene>
    <name evidence="3" type="ORF">WMY93_027878</name>
</gene>
<name>A0AAW0N591_9GOBI</name>
<dbReference type="PROSITE" id="PS51221">
    <property type="entry name" value="TTL"/>
    <property type="match status" value="1"/>
</dbReference>
<dbReference type="InterPro" id="IPR027752">
    <property type="entry name" value="TTLL10"/>
</dbReference>
<dbReference type="InterPro" id="IPR001849">
    <property type="entry name" value="PH_domain"/>
</dbReference>
<proteinExistence type="predicted"/>
<dbReference type="InterPro" id="IPR011993">
    <property type="entry name" value="PH-like_dom_sf"/>
</dbReference>
<dbReference type="Pfam" id="PF03133">
    <property type="entry name" value="TTL"/>
    <property type="match status" value="1"/>
</dbReference>
<keyword evidence="4" id="KW-1185">Reference proteome</keyword>
<evidence type="ECO:0000313" key="3">
    <source>
        <dbReference type="EMBL" id="KAK7884755.1"/>
    </source>
</evidence>
<comment type="caution">
    <text evidence="3">The sequence shown here is derived from an EMBL/GenBank/DDBJ whole genome shotgun (WGS) entry which is preliminary data.</text>
</comment>
<evidence type="ECO:0000313" key="4">
    <source>
        <dbReference type="Proteomes" id="UP001460270"/>
    </source>
</evidence>
<feature type="region of interest" description="Disordered" evidence="1">
    <location>
        <begin position="634"/>
        <end position="655"/>
    </location>
</feature>
<dbReference type="SMART" id="SM00233">
    <property type="entry name" value="PH"/>
    <property type="match status" value="1"/>
</dbReference>
<protein>
    <recommendedName>
        <fullName evidence="2">PH domain-containing protein</fullName>
    </recommendedName>
</protein>
<dbReference type="SUPFAM" id="SSF50729">
    <property type="entry name" value="PH domain-like"/>
    <property type="match status" value="2"/>
</dbReference>
<feature type="region of interest" description="Disordered" evidence="1">
    <location>
        <begin position="948"/>
        <end position="980"/>
    </location>
</feature>
<sequence>MTSPGATAREQREEGAVSIQIRRQQLQDSPLRLIHKQDRKAVRARPLARSVSLVRRRQLDEPRCKGPFYFFGGSNGAEIVSNYCESKGWTRIYNKQREDFKLKWCETKSPANYSNFRSGEQLIFQIPNNNVLTTKIGLLNSLREYERVSSKVKHGQSIRRLKMEEFIPTTFRMDMKEEREAFFSQQEGVSKKQRPMWICKPTGLNQGRGIFLLKSLEDVTTFRNKLQNGQTKLRTFHHQQPQARIVQKYIQNPLLLKGRKFDVRSYLIIACTSPYMVFFRHGYVRLTCDLYDINTTDLSAHLTNQYMQKKNPLYSQLKEDTVWSMESFNTYVNDRFSVAKDLPRDWVLGLFTKRMQQIMTQCFLSVKAKLDCKMGFFDLIGCDFLVDEDFNVWLLEMNCNPALHTNCSVLQEVIPNVVHETLDLTLEIFNKCRRGQKLLPLSTQKDFVLLFKGVFPPNAVLPCDKNKTLTHYELPQKNKYSKVEPTSLQPGFLRCLPVLSLDTTSQLTLDMNTLHALFHHPFSKHHLYCTTVSITSTDRKEGTATVQHILSPNTSWLSVGVIPVLECPQVGVSSGADGGQSADRRSSGTVMGCCSVTQRHSGVDEVGPDEIELLELPVDNLGVWSLGDSRLQLKSSRDEHPVSPPARPPPRCPSVPQLPQQEVLWGLSRDELHHRILSGQPIKGWEGQPAHQYGDILHSSLLSLYNKYTQETSEYCVVLFSYHLLLLSVDQSTHDLVYQGILPVSGVCFVSVSQDNSLPPHTFELSSPVVEPKVFVCATASELHTWKQLIEERRQKSLTLPPSPAHCVLSYLLACDEQWKREELKKYLLHAPIWQWEGPPIQHMGQPIYLSVVHIINSQRQGLQERLMILFPQDLLLLSLDNQRTSLRYEGRLARHSIRAVEHCALPGRLQFELTGELVEPLQVSCTCLQDYQTWMFHLQQPDRSSYISIKPAPPPIKPKQQRSRKSHKNQSFQSTAIGTDTAEPVKAPSLYIYV</sequence>
<dbReference type="EMBL" id="JBBPFD010000020">
    <property type="protein sequence ID" value="KAK7884755.1"/>
    <property type="molecule type" value="Genomic_DNA"/>
</dbReference>
<organism evidence="3 4">
    <name type="scientific">Mugilogobius chulae</name>
    <name type="common">yellowstripe goby</name>
    <dbReference type="NCBI Taxonomy" id="88201"/>
    <lineage>
        <taxon>Eukaryota</taxon>
        <taxon>Metazoa</taxon>
        <taxon>Chordata</taxon>
        <taxon>Craniata</taxon>
        <taxon>Vertebrata</taxon>
        <taxon>Euteleostomi</taxon>
        <taxon>Actinopterygii</taxon>
        <taxon>Neopterygii</taxon>
        <taxon>Teleostei</taxon>
        <taxon>Neoteleostei</taxon>
        <taxon>Acanthomorphata</taxon>
        <taxon>Gobiaria</taxon>
        <taxon>Gobiiformes</taxon>
        <taxon>Gobioidei</taxon>
        <taxon>Gobiidae</taxon>
        <taxon>Gobionellinae</taxon>
        <taxon>Mugilogobius</taxon>
    </lineage>
</organism>
<accession>A0AAW0N591</accession>
<dbReference type="PANTHER" id="PTHR46810">
    <property type="entry name" value="INACTIVE POLYGLYCYLASE TTLL10"/>
    <property type="match status" value="1"/>
</dbReference>
<reference evidence="4" key="1">
    <citation type="submission" date="2024-04" db="EMBL/GenBank/DDBJ databases">
        <title>Salinicola lusitanus LLJ914,a marine bacterium isolated from the Okinawa Trough.</title>
        <authorList>
            <person name="Li J."/>
        </authorList>
    </citation>
    <scope>NUCLEOTIDE SEQUENCE [LARGE SCALE GENOMIC DNA]</scope>
</reference>
<feature type="compositionally biased region" description="Basic residues" evidence="1">
    <location>
        <begin position="960"/>
        <end position="969"/>
    </location>
</feature>
<dbReference type="PANTHER" id="PTHR46810:SF1">
    <property type="entry name" value="INACTIVE POLYGLYCYLASE TTLL10"/>
    <property type="match status" value="1"/>
</dbReference>
<feature type="domain" description="PH" evidence="2">
    <location>
        <begin position="696"/>
        <end position="797"/>
    </location>
</feature>
<dbReference type="InterPro" id="IPR004344">
    <property type="entry name" value="TTL/TTLL_fam"/>
</dbReference>
<dbReference type="Gene3D" id="3.30.470.20">
    <property type="entry name" value="ATP-grasp fold, B domain"/>
    <property type="match status" value="1"/>
</dbReference>
<evidence type="ECO:0000259" key="2">
    <source>
        <dbReference type="SMART" id="SM00233"/>
    </source>
</evidence>
<dbReference type="AlphaFoldDB" id="A0AAW0N591"/>
<evidence type="ECO:0000256" key="1">
    <source>
        <dbReference type="SAM" id="MobiDB-lite"/>
    </source>
</evidence>
<dbReference type="Proteomes" id="UP001460270">
    <property type="component" value="Unassembled WGS sequence"/>
</dbReference>
<feature type="compositionally biased region" description="Polar residues" evidence="1">
    <location>
        <begin position="970"/>
        <end position="979"/>
    </location>
</feature>